<keyword evidence="4" id="KW-1185">Reference proteome</keyword>
<dbReference type="Proteomes" id="UP001157138">
    <property type="component" value="Unassembled WGS sequence"/>
</dbReference>
<dbReference type="EMBL" id="BSPW01000021">
    <property type="protein sequence ID" value="GLT17305.1"/>
    <property type="molecule type" value="Genomic_DNA"/>
</dbReference>
<organism evidence="3 4">
    <name type="scientific">Vibrio zhanjiangensis</name>
    <dbReference type="NCBI Taxonomy" id="1046128"/>
    <lineage>
        <taxon>Bacteria</taxon>
        <taxon>Pseudomonadati</taxon>
        <taxon>Pseudomonadota</taxon>
        <taxon>Gammaproteobacteria</taxon>
        <taxon>Vibrionales</taxon>
        <taxon>Vibrionaceae</taxon>
        <taxon>Vibrio</taxon>
    </lineage>
</organism>
<name>A0ABQ6EVU2_9VIBR</name>
<dbReference type="Gene3D" id="3.40.50.1820">
    <property type="entry name" value="alpha/beta hydrolase"/>
    <property type="match status" value="1"/>
</dbReference>
<reference evidence="4" key="1">
    <citation type="journal article" date="2019" name="Int. J. Syst. Evol. Microbiol.">
        <title>The Global Catalogue of Microorganisms (GCM) 10K type strain sequencing project: providing services to taxonomists for standard genome sequencing and annotation.</title>
        <authorList>
            <consortium name="The Broad Institute Genomics Platform"/>
            <consortium name="The Broad Institute Genome Sequencing Center for Infectious Disease"/>
            <person name="Wu L."/>
            <person name="Ma J."/>
        </authorList>
    </citation>
    <scope>NUCLEOTIDE SEQUENCE [LARGE SCALE GENOMIC DNA]</scope>
    <source>
        <strain evidence="4">NBRC 108723</strain>
    </source>
</reference>
<dbReference type="PRINTS" id="PR00412">
    <property type="entry name" value="EPOXHYDRLASE"/>
</dbReference>
<dbReference type="PANTHER" id="PTHR46118:SF4">
    <property type="entry name" value="PROTEIN ABHD11"/>
    <property type="match status" value="1"/>
</dbReference>
<evidence type="ECO:0000313" key="3">
    <source>
        <dbReference type="EMBL" id="GLT17305.1"/>
    </source>
</evidence>
<dbReference type="InterPro" id="IPR029058">
    <property type="entry name" value="AB_hydrolase_fold"/>
</dbReference>
<evidence type="ECO:0000259" key="2">
    <source>
        <dbReference type="Pfam" id="PF00561"/>
    </source>
</evidence>
<dbReference type="InterPro" id="IPR000639">
    <property type="entry name" value="Epox_hydrolase-like"/>
</dbReference>
<protein>
    <submittedName>
        <fullName evidence="3">Acyl-CoA esterase</fullName>
    </submittedName>
</protein>
<dbReference type="Pfam" id="PF00561">
    <property type="entry name" value="Abhydrolase_1"/>
    <property type="match status" value="1"/>
</dbReference>
<evidence type="ECO:0000256" key="1">
    <source>
        <dbReference type="ARBA" id="ARBA00022801"/>
    </source>
</evidence>
<gene>
    <name evidence="3" type="ORF">GCM10007938_10820</name>
</gene>
<comment type="caution">
    <text evidence="3">The sequence shown here is derived from an EMBL/GenBank/DDBJ whole genome shotgun (WGS) entry which is preliminary data.</text>
</comment>
<accession>A0ABQ6EVU2</accession>
<proteinExistence type="predicted"/>
<dbReference type="RefSeq" id="WP_284191216.1">
    <property type="nucleotide sequence ID" value="NZ_BSPW01000021.1"/>
</dbReference>
<evidence type="ECO:0000313" key="4">
    <source>
        <dbReference type="Proteomes" id="UP001157138"/>
    </source>
</evidence>
<dbReference type="SUPFAM" id="SSF53474">
    <property type="entry name" value="alpha/beta-Hydrolases"/>
    <property type="match status" value="1"/>
</dbReference>
<feature type="domain" description="AB hydrolase-1" evidence="2">
    <location>
        <begin position="15"/>
        <end position="242"/>
    </location>
</feature>
<dbReference type="InterPro" id="IPR000073">
    <property type="entry name" value="AB_hydrolase_1"/>
</dbReference>
<keyword evidence="1" id="KW-0378">Hydrolase</keyword>
<dbReference type="PANTHER" id="PTHR46118">
    <property type="entry name" value="PROTEIN ABHD11"/>
    <property type="match status" value="1"/>
</dbReference>
<sequence>MSQLLNYKIEGEGHTIVLLHGLFGNLDNLGLLSRELRHHYQVVSLDLRNHGLSFQSTQHNYQLMAQDVLKTLQHLDIKRYTLIGHSMGGKVAMKLAELAQSDVDKLIVLDMAPVSYSQRRHDNVFNGLNAVLNHKPTSRQHAMEILAENIELEGVRQFLGKSLYNNGQYFEWRFNVTSLSENYWSILGWEVINTINTPTLFVKGGNSDYLASEYQTDIQKQFSNAKAHIIANTGHWLHAEKPQEVLRAITKFIQ</sequence>